<dbReference type="Proteomes" id="UP001208938">
    <property type="component" value="Unassembled WGS sequence"/>
</dbReference>
<evidence type="ECO:0000313" key="3">
    <source>
        <dbReference type="EMBL" id="MCW1930741.1"/>
    </source>
</evidence>
<proteinExistence type="predicted"/>
<dbReference type="RefSeq" id="WP_264503920.1">
    <property type="nucleotide sequence ID" value="NZ_JAPDFL010000001.1"/>
</dbReference>
<reference evidence="3 4" key="1">
    <citation type="submission" date="2022-10" db="EMBL/GenBank/DDBJ databases">
        <title>Pararhodobacter sp. nov., isolated from marine algae.</title>
        <authorList>
            <person name="Choi B.J."/>
            <person name="Kim J.M."/>
            <person name="Lee J.K."/>
            <person name="Choi D.G."/>
            <person name="Jeon C.O."/>
        </authorList>
    </citation>
    <scope>NUCLEOTIDE SEQUENCE [LARGE SCALE GENOMIC DNA]</scope>
    <source>
        <strain evidence="3 4">ZQ420</strain>
    </source>
</reference>
<dbReference type="Pfam" id="PF07331">
    <property type="entry name" value="TctB"/>
    <property type="match status" value="1"/>
</dbReference>
<keyword evidence="1" id="KW-0472">Membrane</keyword>
<evidence type="ECO:0000259" key="2">
    <source>
        <dbReference type="Pfam" id="PF07331"/>
    </source>
</evidence>
<organism evidence="3 4">
    <name type="scientific">Pararhodobacter zhoushanensis</name>
    <dbReference type="NCBI Taxonomy" id="2479545"/>
    <lineage>
        <taxon>Bacteria</taxon>
        <taxon>Pseudomonadati</taxon>
        <taxon>Pseudomonadota</taxon>
        <taxon>Alphaproteobacteria</taxon>
        <taxon>Rhodobacterales</taxon>
        <taxon>Paracoccaceae</taxon>
        <taxon>Pararhodobacter</taxon>
    </lineage>
</organism>
<feature type="transmembrane region" description="Helical" evidence="1">
    <location>
        <begin position="41"/>
        <end position="60"/>
    </location>
</feature>
<protein>
    <submittedName>
        <fullName evidence="3">Tripartite tricarboxylate transporter TctB family protein</fullName>
    </submittedName>
</protein>
<sequence>MTKIKTIDVCAGAFIVLIGVLAIVESLSFDIGTTRRIGPGYFPFYVGLFMVLLGVVIALERLWTKSLADTEFSFPPLRAPLLIMAAVVTFAVMIERFGLIPAVGVGVFLASLADTNTTLTQKLTVAVAVPLVATLIFKIGLDMHVDVIRWRP</sequence>
<feature type="transmembrane region" description="Helical" evidence="1">
    <location>
        <begin position="123"/>
        <end position="141"/>
    </location>
</feature>
<name>A0ABT3GT78_9RHOB</name>
<feature type="transmembrane region" description="Helical" evidence="1">
    <location>
        <begin position="81"/>
        <end position="111"/>
    </location>
</feature>
<evidence type="ECO:0000256" key="1">
    <source>
        <dbReference type="SAM" id="Phobius"/>
    </source>
</evidence>
<dbReference type="EMBL" id="JAPDFL010000001">
    <property type="protein sequence ID" value="MCW1930741.1"/>
    <property type="molecule type" value="Genomic_DNA"/>
</dbReference>
<keyword evidence="4" id="KW-1185">Reference proteome</keyword>
<keyword evidence="1" id="KW-0812">Transmembrane</keyword>
<accession>A0ABT3GT78</accession>
<feature type="domain" description="DUF1468" evidence="2">
    <location>
        <begin position="11"/>
        <end position="143"/>
    </location>
</feature>
<keyword evidence="1" id="KW-1133">Transmembrane helix</keyword>
<dbReference type="InterPro" id="IPR009936">
    <property type="entry name" value="DUF1468"/>
</dbReference>
<gene>
    <name evidence="3" type="ORF">OKW52_00245</name>
</gene>
<feature type="transmembrane region" description="Helical" evidence="1">
    <location>
        <begin position="7"/>
        <end position="29"/>
    </location>
</feature>
<evidence type="ECO:0000313" key="4">
    <source>
        <dbReference type="Proteomes" id="UP001208938"/>
    </source>
</evidence>
<comment type="caution">
    <text evidence="3">The sequence shown here is derived from an EMBL/GenBank/DDBJ whole genome shotgun (WGS) entry which is preliminary data.</text>
</comment>